<dbReference type="AlphaFoldDB" id="A0A327ZI41"/>
<feature type="transmembrane region" description="Helical" evidence="1">
    <location>
        <begin position="115"/>
        <end position="142"/>
    </location>
</feature>
<keyword evidence="1" id="KW-0472">Membrane</keyword>
<protein>
    <recommendedName>
        <fullName evidence="4">ABC-2 type transport system permease protein</fullName>
    </recommendedName>
</protein>
<evidence type="ECO:0000313" key="2">
    <source>
        <dbReference type="EMBL" id="RAK40503.1"/>
    </source>
</evidence>
<dbReference type="EMBL" id="QLMJ01000003">
    <property type="protein sequence ID" value="RAK40503.1"/>
    <property type="molecule type" value="Genomic_DNA"/>
</dbReference>
<reference evidence="2 3" key="1">
    <citation type="submission" date="2018-06" db="EMBL/GenBank/DDBJ databases">
        <title>Genomic Encyclopedia of Type Strains, Phase III (KMG-III): the genomes of soil and plant-associated and newly described type strains.</title>
        <authorList>
            <person name="Whitman W."/>
        </authorList>
    </citation>
    <scope>NUCLEOTIDE SEQUENCE [LARGE SCALE GENOMIC DNA]</scope>
    <source>
        <strain evidence="2 3">CGMCC 4.7090</strain>
    </source>
</reference>
<organism evidence="2 3">
    <name type="scientific">Actinoplanes lutulentus</name>
    <dbReference type="NCBI Taxonomy" id="1287878"/>
    <lineage>
        <taxon>Bacteria</taxon>
        <taxon>Bacillati</taxon>
        <taxon>Actinomycetota</taxon>
        <taxon>Actinomycetes</taxon>
        <taxon>Micromonosporales</taxon>
        <taxon>Micromonosporaceae</taxon>
        <taxon>Actinoplanes</taxon>
    </lineage>
</organism>
<sequence length="225" mass="22667">MIALAWMRVAGFVRSGRCLAPLVAVLVVLSILYGGGPSRAAAAYGYSAAALFAVLAWITKLVLDTEPDVQRRLARLAVGPAREAAAGLLAAGLLGAGVCALAMLAPWAFGGISGPAIGVGILLGVLAHLLALAGALALGALAGRAVTRRVMPGVAVLVSGGVLAVVLGLSDSIAPWLVPPVMATARALSEDAAPAAGDLLWLVIRTLLWCAAALGIYARLRRARA</sequence>
<dbReference type="OrthoDB" id="3827914at2"/>
<keyword evidence="1" id="KW-1133">Transmembrane helix</keyword>
<keyword evidence="3" id="KW-1185">Reference proteome</keyword>
<keyword evidence="1" id="KW-0812">Transmembrane</keyword>
<feature type="transmembrane region" description="Helical" evidence="1">
    <location>
        <begin position="44"/>
        <end position="63"/>
    </location>
</feature>
<comment type="caution">
    <text evidence="2">The sequence shown here is derived from an EMBL/GenBank/DDBJ whole genome shotgun (WGS) entry which is preliminary data.</text>
</comment>
<evidence type="ECO:0008006" key="4">
    <source>
        <dbReference type="Google" id="ProtNLM"/>
    </source>
</evidence>
<feature type="transmembrane region" description="Helical" evidence="1">
    <location>
        <begin position="84"/>
        <end position="109"/>
    </location>
</feature>
<dbReference type="RefSeq" id="WP_111648516.1">
    <property type="nucleotide sequence ID" value="NZ_JACHWI010000004.1"/>
</dbReference>
<evidence type="ECO:0000256" key="1">
    <source>
        <dbReference type="SAM" id="Phobius"/>
    </source>
</evidence>
<evidence type="ECO:0000313" key="3">
    <source>
        <dbReference type="Proteomes" id="UP000249341"/>
    </source>
</evidence>
<proteinExistence type="predicted"/>
<feature type="transmembrane region" description="Helical" evidence="1">
    <location>
        <begin position="154"/>
        <end position="179"/>
    </location>
</feature>
<accession>A0A327ZI41</accession>
<name>A0A327ZI41_9ACTN</name>
<feature type="transmembrane region" description="Helical" evidence="1">
    <location>
        <begin position="199"/>
        <end position="220"/>
    </location>
</feature>
<dbReference type="Proteomes" id="UP000249341">
    <property type="component" value="Unassembled WGS sequence"/>
</dbReference>
<gene>
    <name evidence="2" type="ORF">B0I29_103537</name>
</gene>